<feature type="compositionally biased region" description="Polar residues" evidence="2">
    <location>
        <begin position="336"/>
        <end position="346"/>
    </location>
</feature>
<feature type="compositionally biased region" description="Polar residues" evidence="2">
    <location>
        <begin position="361"/>
        <end position="374"/>
    </location>
</feature>
<evidence type="ECO:0000256" key="2">
    <source>
        <dbReference type="SAM" id="MobiDB-lite"/>
    </source>
</evidence>
<evidence type="ECO:0000313" key="3">
    <source>
        <dbReference type="EMBL" id="OIW24671.1"/>
    </source>
</evidence>
<reference evidence="3 4" key="1">
    <citation type="submission" date="2016-10" db="EMBL/GenBank/DDBJ databases">
        <title>Draft genome sequence of Coniochaeta ligniaria NRRL30616, a lignocellulolytic fungus for bioabatement of inhibitors in plant biomass hydrolysates.</title>
        <authorList>
            <consortium name="DOE Joint Genome Institute"/>
            <person name="Jimenez D.J."/>
            <person name="Hector R.E."/>
            <person name="Riley R."/>
            <person name="Sun H."/>
            <person name="Grigoriev I.V."/>
            <person name="Van Elsas J.D."/>
            <person name="Nichols N.N."/>
        </authorList>
    </citation>
    <scope>NUCLEOTIDE SEQUENCE [LARGE SCALE GENOMIC DNA]</scope>
    <source>
        <strain evidence="3 4">NRRL 30616</strain>
    </source>
</reference>
<keyword evidence="4" id="KW-1185">Reference proteome</keyword>
<accession>A0A1J7IAG2</accession>
<dbReference type="InParanoid" id="A0A1J7IAG2"/>
<feature type="region of interest" description="Disordered" evidence="2">
    <location>
        <begin position="336"/>
        <end position="427"/>
    </location>
</feature>
<feature type="compositionally biased region" description="Polar residues" evidence="2">
    <location>
        <begin position="294"/>
        <end position="314"/>
    </location>
</feature>
<feature type="compositionally biased region" description="Polar residues" evidence="2">
    <location>
        <begin position="1"/>
        <end position="10"/>
    </location>
</feature>
<evidence type="ECO:0000256" key="1">
    <source>
        <dbReference type="SAM" id="Coils"/>
    </source>
</evidence>
<sequence length="593" mass="64245">MSLDSEQSAQLVPADVDVDQASLVEEPSTPQEINALLPSSQATIPSTEGPPSPIDPSASFKTENNDDRIASGSIIPSSLTPPPSSQLPTTTLPAGHQMGYIGSQRSGIFSPPATGLRTGRPDGLASTEYAPPTPKQVVEAGPDELRSYLQSCIAEQARLKMEAAHHKLQYNLLSLQADEDAKRAAVEHEMTRREVDALRMAEHSRQARHELSAASESAHAKYLQLRVWYEQAVEEIGSLSKRLKLAKKVIQQKTDEISSLTDERDLLLNRIRENREHLHALCSPGGMFHAAATPKTQSVSTPQYRATPRQTPKSVNRERVGGPEPFDVLLKAATQENNSAPSTPASSYRPAPRVQTKHTRNVQSMSSLPTTPTSRPRGGDQSGLLPSVDLVPQTEPPRYGRFVPETPTPSSQRRKSRESTISVEDAEDIALTRQQHNEELARQALNSFVSRSGGSSSTRRREAEEEVYESQASQAASAMLRRDPRESFEVASSMGSRDGTPVRGSQTSQGYVPAAAEKSAKLQAKLFAGLNKSGVGPAPGSEKRKFSGGAPGEDEASRRDREVLASPTKKLRMAGGLRDPGRVGLGIRYGQDP</sequence>
<dbReference type="EMBL" id="KV875103">
    <property type="protein sequence ID" value="OIW24671.1"/>
    <property type="molecule type" value="Genomic_DNA"/>
</dbReference>
<feature type="region of interest" description="Disordered" evidence="2">
    <location>
        <begin position="530"/>
        <end position="593"/>
    </location>
</feature>
<feature type="region of interest" description="Disordered" evidence="2">
    <location>
        <begin position="292"/>
        <end position="323"/>
    </location>
</feature>
<dbReference type="AlphaFoldDB" id="A0A1J7IAG2"/>
<organism evidence="3 4">
    <name type="scientific">Coniochaeta ligniaria NRRL 30616</name>
    <dbReference type="NCBI Taxonomy" id="1408157"/>
    <lineage>
        <taxon>Eukaryota</taxon>
        <taxon>Fungi</taxon>
        <taxon>Dikarya</taxon>
        <taxon>Ascomycota</taxon>
        <taxon>Pezizomycotina</taxon>
        <taxon>Sordariomycetes</taxon>
        <taxon>Sordariomycetidae</taxon>
        <taxon>Coniochaetales</taxon>
        <taxon>Coniochaetaceae</taxon>
        <taxon>Coniochaeta</taxon>
    </lineage>
</organism>
<gene>
    <name evidence="3" type="ORF">CONLIGDRAFT_102403</name>
</gene>
<dbReference type="Proteomes" id="UP000182658">
    <property type="component" value="Unassembled WGS sequence"/>
</dbReference>
<proteinExistence type="predicted"/>
<evidence type="ECO:0000313" key="4">
    <source>
        <dbReference type="Proteomes" id="UP000182658"/>
    </source>
</evidence>
<evidence type="ECO:0008006" key="5">
    <source>
        <dbReference type="Google" id="ProtNLM"/>
    </source>
</evidence>
<dbReference type="STRING" id="1408157.A0A1J7IAG2"/>
<dbReference type="OrthoDB" id="5404651at2759"/>
<feature type="region of interest" description="Disordered" evidence="2">
    <location>
        <begin position="1"/>
        <end position="88"/>
    </location>
</feature>
<feature type="coiled-coil region" evidence="1">
    <location>
        <begin position="243"/>
        <end position="270"/>
    </location>
</feature>
<keyword evidence="1" id="KW-0175">Coiled coil</keyword>
<protein>
    <recommendedName>
        <fullName evidence="5">FAD-dependent oxidoreductase-like enzyme</fullName>
    </recommendedName>
</protein>
<feature type="region of interest" description="Disordered" evidence="2">
    <location>
        <begin position="445"/>
        <end position="516"/>
    </location>
</feature>
<feature type="compositionally biased region" description="Polar residues" evidence="2">
    <location>
        <begin position="28"/>
        <end position="46"/>
    </location>
</feature>
<name>A0A1J7IAG2_9PEZI</name>